<dbReference type="PANTHER" id="PTHR10291:SF43">
    <property type="entry name" value="DEHYDRODOLICHYL DIPHOSPHATE SYNTHASE COMPLEX SUBUNIT DHDDS"/>
    <property type="match status" value="1"/>
</dbReference>
<dbReference type="InterPro" id="IPR036424">
    <property type="entry name" value="UPP_synth-like_sf"/>
</dbReference>
<proteinExistence type="inferred from homology"/>
<evidence type="ECO:0000256" key="1">
    <source>
        <dbReference type="ARBA" id="ARBA00005432"/>
    </source>
</evidence>
<dbReference type="GO" id="GO:0016765">
    <property type="term" value="F:transferase activity, transferring alkyl or aryl (other than methyl) groups"/>
    <property type="evidence" value="ECO:0007669"/>
    <property type="project" value="InterPro"/>
</dbReference>
<evidence type="ECO:0000313" key="5">
    <source>
        <dbReference type="Proteomes" id="UP000036987"/>
    </source>
</evidence>
<organism evidence="4 5">
    <name type="scientific">Zostera marina</name>
    <name type="common">Eelgrass</name>
    <dbReference type="NCBI Taxonomy" id="29655"/>
    <lineage>
        <taxon>Eukaryota</taxon>
        <taxon>Viridiplantae</taxon>
        <taxon>Streptophyta</taxon>
        <taxon>Embryophyta</taxon>
        <taxon>Tracheophyta</taxon>
        <taxon>Spermatophyta</taxon>
        <taxon>Magnoliopsida</taxon>
        <taxon>Liliopsida</taxon>
        <taxon>Zosteraceae</taxon>
        <taxon>Zostera</taxon>
    </lineage>
</organism>
<dbReference type="InterPro" id="IPR018520">
    <property type="entry name" value="UPP_synth-like_CS"/>
</dbReference>
<evidence type="ECO:0000313" key="4">
    <source>
        <dbReference type="EMBL" id="KMZ67544.1"/>
    </source>
</evidence>
<gene>
    <name evidence="4" type="ORF">ZOSMA_264G00220</name>
</gene>
<dbReference type="NCBIfam" id="TIGR00055">
    <property type="entry name" value="uppS"/>
    <property type="match status" value="1"/>
</dbReference>
<dbReference type="GO" id="GO:0016094">
    <property type="term" value="P:polyprenol biosynthetic process"/>
    <property type="evidence" value="ECO:0000318"/>
    <property type="project" value="GO_Central"/>
</dbReference>
<dbReference type="GO" id="GO:0005783">
    <property type="term" value="C:endoplasmic reticulum"/>
    <property type="evidence" value="ECO:0000318"/>
    <property type="project" value="GO_Central"/>
</dbReference>
<sequence>MVTVMGKIQSFIPDLFSGFLCFLRGIMFHVLRHGPMPKHIAFIMDGNRRFSRRHNMKLGGGHRVGYHTLISTLQYCYEMGIKYVTVYAFSIDNFKRKPDEVEEMMSLMIEKIEEFLQKGSVISKYNMRINFWGNLKLLKEPVRLAAEKAMAATAANSGPVLSICVAYTLTDEITHAINEACKEKYACREEEEQEEEEDRAISVDDIEKYLYTEGCPDPDILIRTSGETRLSNFLLLQTAHCHLQNPYALWPEFSLWHLIWAVLNYQRVYPYLEKIKKSK</sequence>
<comment type="similarity">
    <text evidence="1 3">Belongs to the UPP synthase family.</text>
</comment>
<accession>A0A0K9PEZ4</accession>
<dbReference type="PANTHER" id="PTHR10291">
    <property type="entry name" value="DEHYDRODOLICHYL DIPHOSPHATE SYNTHASE FAMILY MEMBER"/>
    <property type="match status" value="1"/>
</dbReference>
<dbReference type="Gene3D" id="3.40.1180.10">
    <property type="entry name" value="Decaprenyl diphosphate synthase-like"/>
    <property type="match status" value="1"/>
</dbReference>
<comment type="caution">
    <text evidence="4">The sequence shown here is derived from an EMBL/GenBank/DDBJ whole genome shotgun (WGS) entry which is preliminary data.</text>
</comment>
<dbReference type="InterPro" id="IPR001441">
    <property type="entry name" value="UPP_synth-like"/>
</dbReference>
<protein>
    <recommendedName>
        <fullName evidence="3">Alkyl transferase</fullName>
        <ecNumber evidence="3">2.5.1.-</ecNumber>
    </recommendedName>
</protein>
<keyword evidence="2 3" id="KW-0808">Transferase</keyword>
<evidence type="ECO:0000256" key="3">
    <source>
        <dbReference type="RuleBase" id="RU363018"/>
    </source>
</evidence>
<dbReference type="Pfam" id="PF01255">
    <property type="entry name" value="Prenyltransf"/>
    <property type="match status" value="1"/>
</dbReference>
<dbReference type="SUPFAM" id="SSF64005">
    <property type="entry name" value="Undecaprenyl diphosphate synthase"/>
    <property type="match status" value="1"/>
</dbReference>
<dbReference type="OrthoDB" id="4173905at2759"/>
<dbReference type="STRING" id="29655.A0A0K9PEZ4"/>
<evidence type="ECO:0000256" key="2">
    <source>
        <dbReference type="ARBA" id="ARBA00022679"/>
    </source>
</evidence>
<dbReference type="CDD" id="cd00475">
    <property type="entry name" value="Cis_IPPS"/>
    <property type="match status" value="1"/>
</dbReference>
<reference evidence="5" key="1">
    <citation type="journal article" date="2016" name="Nature">
        <title>The genome of the seagrass Zostera marina reveals angiosperm adaptation to the sea.</title>
        <authorList>
            <person name="Olsen J.L."/>
            <person name="Rouze P."/>
            <person name="Verhelst B."/>
            <person name="Lin Y.-C."/>
            <person name="Bayer T."/>
            <person name="Collen J."/>
            <person name="Dattolo E."/>
            <person name="De Paoli E."/>
            <person name="Dittami S."/>
            <person name="Maumus F."/>
            <person name="Michel G."/>
            <person name="Kersting A."/>
            <person name="Lauritano C."/>
            <person name="Lohaus R."/>
            <person name="Toepel M."/>
            <person name="Tonon T."/>
            <person name="Vanneste K."/>
            <person name="Amirebrahimi M."/>
            <person name="Brakel J."/>
            <person name="Bostroem C."/>
            <person name="Chovatia M."/>
            <person name="Grimwood J."/>
            <person name="Jenkins J.W."/>
            <person name="Jueterbock A."/>
            <person name="Mraz A."/>
            <person name="Stam W.T."/>
            <person name="Tice H."/>
            <person name="Bornberg-Bauer E."/>
            <person name="Green P.J."/>
            <person name="Pearson G.A."/>
            <person name="Procaccini G."/>
            <person name="Duarte C.M."/>
            <person name="Schmutz J."/>
            <person name="Reusch T.B.H."/>
            <person name="Van de Peer Y."/>
        </authorList>
    </citation>
    <scope>NUCLEOTIDE SEQUENCE [LARGE SCALE GENOMIC DNA]</scope>
    <source>
        <strain evidence="5">cv. Finnish</strain>
    </source>
</reference>
<dbReference type="EMBL" id="LFYR01000901">
    <property type="protein sequence ID" value="KMZ67544.1"/>
    <property type="molecule type" value="Genomic_DNA"/>
</dbReference>
<dbReference type="PROSITE" id="PS01066">
    <property type="entry name" value="UPP_SYNTHASE"/>
    <property type="match status" value="1"/>
</dbReference>
<dbReference type="Proteomes" id="UP000036987">
    <property type="component" value="Unassembled WGS sequence"/>
</dbReference>
<keyword evidence="5" id="KW-1185">Reference proteome</keyword>
<name>A0A0K9PEZ4_ZOSMR</name>
<dbReference type="HAMAP" id="MF_01139">
    <property type="entry name" value="ISPT"/>
    <property type="match status" value="1"/>
</dbReference>
<dbReference type="AlphaFoldDB" id="A0A0K9PEZ4"/>
<dbReference type="OMA" id="YWPAFRE"/>
<dbReference type="EC" id="2.5.1.-" evidence="3"/>